<dbReference type="AlphaFoldDB" id="A0A2N3PK93"/>
<gene>
    <name evidence="2" type="ORF">BCM31_01220</name>
</gene>
<dbReference type="EMBL" id="MBPK01000011">
    <property type="protein sequence ID" value="PKT81834.1"/>
    <property type="molecule type" value="Genomic_DNA"/>
</dbReference>
<evidence type="ECO:0000313" key="3">
    <source>
        <dbReference type="Proteomes" id="UP000233350"/>
    </source>
</evidence>
<sequence length="80" mass="9427">MVTAICYRELTKKPKFKGLSFFSWIILGAISFFVWIIFILWAIPVAIALYGILFLCEYFDEDIYEIIAKNHSIKSSEYYN</sequence>
<proteinExistence type="predicted"/>
<reference evidence="2 3" key="1">
    <citation type="submission" date="2016-07" db="EMBL/GenBank/DDBJ databases">
        <title>Detection of Helicobacter winghamensis from caecal content of red fox (Vulpes vulpes).</title>
        <authorList>
            <person name="Zanoni R.G."/>
            <person name="Florio D."/>
            <person name="Caffara M."/>
            <person name="Renzi M."/>
            <person name="Parisi A."/>
            <person name="Pasquali F."/>
            <person name="Manfreda G."/>
        </authorList>
    </citation>
    <scope>NUCLEOTIDE SEQUENCE [LARGE SCALE GENOMIC DNA]</scope>
    <source>
        <strain evidence="2 3">295_13</strain>
    </source>
</reference>
<keyword evidence="1" id="KW-0812">Transmembrane</keyword>
<keyword evidence="3" id="KW-1185">Reference proteome</keyword>
<protein>
    <submittedName>
        <fullName evidence="2">Uncharacterized protein</fullName>
    </submittedName>
</protein>
<keyword evidence="1" id="KW-0472">Membrane</keyword>
<organism evidence="2 3">
    <name type="scientific">Helicobacter winghamensis</name>
    <dbReference type="NCBI Taxonomy" id="157268"/>
    <lineage>
        <taxon>Bacteria</taxon>
        <taxon>Pseudomonadati</taxon>
        <taxon>Campylobacterota</taxon>
        <taxon>Epsilonproteobacteria</taxon>
        <taxon>Campylobacterales</taxon>
        <taxon>Helicobacteraceae</taxon>
        <taxon>Helicobacter</taxon>
    </lineage>
</organism>
<feature type="transmembrane region" description="Helical" evidence="1">
    <location>
        <begin position="21"/>
        <end position="54"/>
    </location>
</feature>
<keyword evidence="1" id="KW-1133">Transmembrane helix</keyword>
<dbReference type="Proteomes" id="UP000233350">
    <property type="component" value="Unassembled WGS sequence"/>
</dbReference>
<comment type="caution">
    <text evidence="2">The sequence shown here is derived from an EMBL/GenBank/DDBJ whole genome shotgun (WGS) entry which is preliminary data.</text>
</comment>
<accession>A0A2N3PK93</accession>
<dbReference type="GeneID" id="78824957"/>
<name>A0A2N3PK93_9HELI</name>
<dbReference type="OrthoDB" id="5356434at2"/>
<evidence type="ECO:0000256" key="1">
    <source>
        <dbReference type="SAM" id="Phobius"/>
    </source>
</evidence>
<dbReference type="RefSeq" id="WP_101312981.1">
    <property type="nucleotide sequence ID" value="NZ_CP063087.1"/>
</dbReference>
<evidence type="ECO:0000313" key="2">
    <source>
        <dbReference type="EMBL" id="PKT81834.1"/>
    </source>
</evidence>